<accession>A0A6P6AWV3</accession>
<dbReference type="PANTHER" id="PTHR46777:SF15">
    <property type="entry name" value="WUSCHEL-RELATED HOMEOBOX 8-LIKE"/>
    <property type="match status" value="1"/>
</dbReference>
<evidence type="ECO:0000313" key="6">
    <source>
        <dbReference type="Proteomes" id="UP000515121"/>
    </source>
</evidence>
<evidence type="ECO:0000256" key="1">
    <source>
        <dbReference type="ARBA" id="ARBA00004123"/>
    </source>
</evidence>
<feature type="domain" description="Homeobox" evidence="5">
    <location>
        <begin position="86"/>
        <end position="151"/>
    </location>
</feature>
<dbReference type="SMART" id="SM00389">
    <property type="entry name" value="HOX"/>
    <property type="match status" value="1"/>
</dbReference>
<dbReference type="GO" id="GO:0003677">
    <property type="term" value="F:DNA binding"/>
    <property type="evidence" value="ECO:0007669"/>
    <property type="project" value="UniProtKB-UniRule"/>
</dbReference>
<dbReference type="InterPro" id="IPR001356">
    <property type="entry name" value="HD"/>
</dbReference>
<dbReference type="InterPro" id="IPR009057">
    <property type="entry name" value="Homeodomain-like_sf"/>
</dbReference>
<dbReference type="GO" id="GO:0005634">
    <property type="term" value="C:nucleus"/>
    <property type="evidence" value="ECO:0007669"/>
    <property type="project" value="UniProtKB-SubCell"/>
</dbReference>
<sequence>MEWQNQELQQQRQGEEYLQYHIQNGVCGKVMTDEQMEELRKQIVAYAVISEQLAEMHKAMSAHQDFTGIRLGNLYCDPIAASVAHKITARQRWTPTALQLQILESIYDQGNGTPSKQKIKEITAELAQHGQISETNVYNWFQNRRARSKRKLQASGSINGNAEREADAESLGTKEKRTKPESLEFIDTKGVERFYFQNSDTGIDHLIGNAGISGDYDPYNNLVEQFGLLG</sequence>
<reference evidence="7 8" key="1">
    <citation type="submission" date="2025-04" db="UniProtKB">
        <authorList>
            <consortium name="RefSeq"/>
        </authorList>
    </citation>
    <scope>IDENTIFICATION</scope>
    <source>
        <tissue evidence="7 8">Fruit stalk</tissue>
    </source>
</reference>
<proteinExistence type="predicted"/>
<evidence type="ECO:0000313" key="7">
    <source>
        <dbReference type="RefSeq" id="XP_022769396.1"/>
    </source>
</evidence>
<dbReference type="OrthoDB" id="6159439at2759"/>
<feature type="compositionally biased region" description="Basic and acidic residues" evidence="4">
    <location>
        <begin position="162"/>
        <end position="181"/>
    </location>
</feature>
<evidence type="ECO:0000256" key="3">
    <source>
        <dbReference type="RuleBase" id="RU000682"/>
    </source>
</evidence>
<dbReference type="AlphaFoldDB" id="A0A6P6AWV3"/>
<feature type="region of interest" description="Disordered" evidence="4">
    <location>
        <begin position="151"/>
        <end position="181"/>
    </location>
</feature>
<keyword evidence="2 3" id="KW-0539">Nucleus</keyword>
<evidence type="ECO:0000256" key="4">
    <source>
        <dbReference type="SAM" id="MobiDB-lite"/>
    </source>
</evidence>
<dbReference type="Proteomes" id="UP000515121">
    <property type="component" value="Unplaced"/>
</dbReference>
<dbReference type="Gene3D" id="1.10.10.60">
    <property type="entry name" value="Homeodomain-like"/>
    <property type="match status" value="1"/>
</dbReference>
<comment type="subcellular location">
    <subcellularLocation>
        <location evidence="1 2 3">Nucleus</location>
    </subcellularLocation>
</comment>
<evidence type="ECO:0000256" key="2">
    <source>
        <dbReference type="PROSITE-ProRule" id="PRU00108"/>
    </source>
</evidence>
<dbReference type="GeneID" id="111312917"/>
<evidence type="ECO:0000259" key="5">
    <source>
        <dbReference type="PROSITE" id="PS50071"/>
    </source>
</evidence>
<keyword evidence="2 3" id="KW-0371">Homeobox</keyword>
<dbReference type="SUPFAM" id="SSF46689">
    <property type="entry name" value="Homeodomain-like"/>
    <property type="match status" value="1"/>
</dbReference>
<organism evidence="6 8">
    <name type="scientific">Durio zibethinus</name>
    <name type="common">Durian</name>
    <dbReference type="NCBI Taxonomy" id="66656"/>
    <lineage>
        <taxon>Eukaryota</taxon>
        <taxon>Viridiplantae</taxon>
        <taxon>Streptophyta</taxon>
        <taxon>Embryophyta</taxon>
        <taxon>Tracheophyta</taxon>
        <taxon>Spermatophyta</taxon>
        <taxon>Magnoliopsida</taxon>
        <taxon>eudicotyledons</taxon>
        <taxon>Gunneridae</taxon>
        <taxon>Pentapetalae</taxon>
        <taxon>rosids</taxon>
        <taxon>malvids</taxon>
        <taxon>Malvales</taxon>
        <taxon>Malvaceae</taxon>
        <taxon>Helicteroideae</taxon>
        <taxon>Durio</taxon>
    </lineage>
</organism>
<evidence type="ECO:0000313" key="8">
    <source>
        <dbReference type="RefSeq" id="XP_022769397.1"/>
    </source>
</evidence>
<dbReference type="InterPro" id="IPR044559">
    <property type="entry name" value="WOX13-like"/>
</dbReference>
<gene>
    <name evidence="7 8" type="primary">LOC111312917</name>
</gene>
<dbReference type="RefSeq" id="XP_022769397.1">
    <property type="nucleotide sequence ID" value="XM_022913662.1"/>
</dbReference>
<name>A0A6P6AWV3_DURZI</name>
<dbReference type="KEGG" id="dzi:111312917"/>
<dbReference type="PANTHER" id="PTHR46777">
    <property type="entry name" value="WUSCHEL-RELATED HOMEOBOX 13"/>
    <property type="match status" value="1"/>
</dbReference>
<dbReference type="RefSeq" id="XP_022769396.1">
    <property type="nucleotide sequence ID" value="XM_022913661.1"/>
</dbReference>
<dbReference type="GO" id="GO:0003700">
    <property type="term" value="F:DNA-binding transcription factor activity"/>
    <property type="evidence" value="ECO:0007669"/>
    <property type="project" value="InterPro"/>
</dbReference>
<dbReference type="Pfam" id="PF00046">
    <property type="entry name" value="Homeodomain"/>
    <property type="match status" value="1"/>
</dbReference>
<dbReference type="PROSITE" id="PS50071">
    <property type="entry name" value="HOMEOBOX_2"/>
    <property type="match status" value="1"/>
</dbReference>
<keyword evidence="2 3" id="KW-0238">DNA-binding</keyword>
<dbReference type="CDD" id="cd00086">
    <property type="entry name" value="homeodomain"/>
    <property type="match status" value="1"/>
</dbReference>
<protein>
    <submittedName>
        <fullName evidence="7 8">WUSCHEL-related homeobox 8-like isoform X1</fullName>
    </submittedName>
</protein>
<feature type="DNA-binding region" description="Homeobox" evidence="2">
    <location>
        <begin position="88"/>
        <end position="152"/>
    </location>
</feature>
<keyword evidence="6" id="KW-1185">Reference proteome</keyword>